<proteinExistence type="predicted"/>
<feature type="non-terminal residue" evidence="3">
    <location>
        <position position="629"/>
    </location>
</feature>
<sequence>MASSANILPGSTTLLADILNVLQRIDRRLEVQEDHLKDLSAKFESFSDEKPRGNLLVHPHAESPRTDSKTFSADYRISPSSNFLPKSYDLKAHSAYRTGSVQSRDPRDPAPPASGFESEQLPRNLVAGRRSTVYKPSQISQTSVSTAKTLKEQSALSISWNFARNSGIWGDGPPSYTKHPPPRDWITTRSFGKELEIKQTDIKAQELWTLSLESLSFKLIQITLNSVAEYRTEVLAGKYKKHPISTTVQPPYLQDENIAVWKRMIEIRGLNKRLVNESAAWSGIFRDPWTEALPILNPICPLLTDREGYMSHRKVAGLNLVRRALECHQKCWRQPPACDDALCFHIKFYVIDTSTQSSLEGDIWRSGALHGENENGPSATYGDKNHKIRESASTIVLICEQDTMFWTSVYLCPDTFDLYEKIPSIIYDLNGPAVLADMVEFSMCMVIDRWEKITDYSGGLIGHRETLADPEAHDSLLFDDDSFSRSRKYFWAINYLAELDISIEGICQEFATIQPKQEYLKPSEWIIGSFFLHKALKWAGLIRRWPKSKREAGAGLRKKQTQKQTQIPNSWQDFQAPELNAAIATAGTLPVKDMFVIEEVLVSKRRGGLASWRRIFRKGTSSSDPSPCF</sequence>
<feature type="non-terminal residue" evidence="3">
    <location>
        <position position="1"/>
    </location>
</feature>
<evidence type="ECO:0000313" key="3">
    <source>
        <dbReference type="EMBL" id="RFU35306.1"/>
    </source>
</evidence>
<evidence type="ECO:0000256" key="2">
    <source>
        <dbReference type="SAM" id="MobiDB-lite"/>
    </source>
</evidence>
<evidence type="ECO:0000256" key="1">
    <source>
        <dbReference type="SAM" id="Coils"/>
    </source>
</evidence>
<feature type="region of interest" description="Disordered" evidence="2">
    <location>
        <begin position="50"/>
        <end position="72"/>
    </location>
</feature>
<keyword evidence="1" id="KW-0175">Coiled coil</keyword>
<feature type="region of interest" description="Disordered" evidence="2">
    <location>
        <begin position="96"/>
        <end position="122"/>
    </location>
</feature>
<organism evidence="3 4">
    <name type="scientific">Scytalidium lignicola</name>
    <name type="common">Hyphomycete</name>
    <dbReference type="NCBI Taxonomy" id="5539"/>
    <lineage>
        <taxon>Eukaryota</taxon>
        <taxon>Fungi</taxon>
        <taxon>Dikarya</taxon>
        <taxon>Ascomycota</taxon>
        <taxon>Pezizomycotina</taxon>
        <taxon>Leotiomycetes</taxon>
        <taxon>Leotiomycetes incertae sedis</taxon>
        <taxon>Scytalidium</taxon>
    </lineage>
</organism>
<keyword evidence="4" id="KW-1185">Reference proteome</keyword>
<feature type="coiled-coil region" evidence="1">
    <location>
        <begin position="22"/>
        <end position="49"/>
    </location>
</feature>
<accession>A0A3E2HPL7</accession>
<gene>
    <name evidence="3" type="ORF">B7463_g1067</name>
</gene>
<dbReference type="AlphaFoldDB" id="A0A3E2HPL7"/>
<name>A0A3E2HPL7_SCYLI</name>
<dbReference type="EMBL" id="NCSJ02000010">
    <property type="protein sequence ID" value="RFU35306.1"/>
    <property type="molecule type" value="Genomic_DNA"/>
</dbReference>
<dbReference type="OrthoDB" id="426293at2759"/>
<comment type="caution">
    <text evidence="3">The sequence shown here is derived from an EMBL/GenBank/DDBJ whole genome shotgun (WGS) entry which is preliminary data.</text>
</comment>
<evidence type="ECO:0000313" key="4">
    <source>
        <dbReference type="Proteomes" id="UP000258309"/>
    </source>
</evidence>
<dbReference type="Proteomes" id="UP000258309">
    <property type="component" value="Unassembled WGS sequence"/>
</dbReference>
<feature type="compositionally biased region" description="Basic and acidic residues" evidence="2">
    <location>
        <begin position="59"/>
        <end position="68"/>
    </location>
</feature>
<protein>
    <submittedName>
        <fullName evidence="3">Uncharacterized protein</fullName>
    </submittedName>
</protein>
<reference evidence="3 4" key="1">
    <citation type="submission" date="2018-05" db="EMBL/GenBank/DDBJ databases">
        <title>Draft genome sequence of Scytalidium lignicola DSM 105466, a ubiquitous saprotrophic fungus.</title>
        <authorList>
            <person name="Buettner E."/>
            <person name="Gebauer A.M."/>
            <person name="Hofrichter M."/>
            <person name="Liers C."/>
            <person name="Kellner H."/>
        </authorList>
    </citation>
    <scope>NUCLEOTIDE SEQUENCE [LARGE SCALE GENOMIC DNA]</scope>
    <source>
        <strain evidence="3 4">DSM 105466</strain>
    </source>
</reference>